<protein>
    <submittedName>
        <fullName evidence="1">Uncharacterized protein</fullName>
    </submittedName>
</protein>
<accession>A0A2I1DXA2</accession>
<dbReference type="AlphaFoldDB" id="A0A2I1DXA2"/>
<dbReference type="VEuPathDB" id="FungiDB:RhiirA1_438237"/>
<name>A0A2I1DXA2_9GLOM</name>
<dbReference type="VEuPathDB" id="FungiDB:FUN_007872"/>
<reference evidence="1 2" key="2">
    <citation type="submission" date="2017-09" db="EMBL/GenBank/DDBJ databases">
        <title>Extensive intraspecific genome diversity in a model arbuscular mycorrhizal fungus.</title>
        <authorList>
            <person name="Chen E.C."/>
            <person name="Morin E."/>
            <person name="Beaudet D."/>
            <person name="Noel J."/>
            <person name="Ndikumana S."/>
            <person name="Charron P."/>
            <person name="St-Onge C."/>
            <person name="Giorgi J."/>
            <person name="Grigoriev I.V."/>
            <person name="Roux C."/>
            <person name="Martin F.M."/>
            <person name="Corradi N."/>
        </authorList>
    </citation>
    <scope>NUCLEOTIDE SEQUENCE [LARGE SCALE GENOMIC DNA]</scope>
    <source>
        <strain evidence="1 2">A5</strain>
    </source>
</reference>
<sequence length="406" mass="47138">MNSTLKIYVLISGKCLFDNKDMYVMISTAFKIELIEDEIPSTGPYISFVGKVYSRPKQDGINVSEYNNNFNFTNKGKVNFKIQVVYDAGQDSRFRNLHQNWKLQEEIDLLENSIDDLPNTSLSQSLFSRTQKFKTNKPISIKKEKSLDNEIEKVLSTGSKRKNQLAELSLRRLKKAKNLDNNDEEFGLDSQVTEVQIPTVSHKSNFKQVYHLYLPPVRDNDKCGDRFNLNNSAICPICKEIIKKKGGIPVVSEMLLSVILESLRLYAFSLWNFLSDELTEKWMCSEVYNYYKNKDNKTLSEVLIKIRKDLKHFSKKELKPHLREKAKNILDNWDVSIELVNQKVLSITIRKRVVLLYFQVPGLRSAGSVRRRNLLRTFLKHQTTCLLKVNSSIVESTECKLVWLYL</sequence>
<dbReference type="OrthoDB" id="2327970at2759"/>
<gene>
    <name evidence="1" type="ORF">RhiirA5_500903</name>
</gene>
<comment type="caution">
    <text evidence="1">The sequence shown here is derived from an EMBL/GenBank/DDBJ whole genome shotgun (WGS) entry which is preliminary data.</text>
</comment>
<reference evidence="1 2" key="1">
    <citation type="submission" date="2016-04" db="EMBL/GenBank/DDBJ databases">
        <title>Genome analyses suggest a sexual origin of heterokaryosis in a supposedly ancient asexual fungus.</title>
        <authorList>
            <person name="Ropars J."/>
            <person name="Sedzielewska K."/>
            <person name="Noel J."/>
            <person name="Charron P."/>
            <person name="Farinelli L."/>
            <person name="Marton T."/>
            <person name="Kruger M."/>
            <person name="Pelin A."/>
            <person name="Brachmann A."/>
            <person name="Corradi N."/>
        </authorList>
    </citation>
    <scope>NUCLEOTIDE SEQUENCE [LARGE SCALE GENOMIC DNA]</scope>
    <source>
        <strain evidence="1 2">A5</strain>
    </source>
</reference>
<dbReference type="Proteomes" id="UP000232722">
    <property type="component" value="Unassembled WGS sequence"/>
</dbReference>
<proteinExistence type="predicted"/>
<dbReference type="EMBL" id="LLXJ01000678">
    <property type="protein sequence ID" value="PKC07094.1"/>
    <property type="molecule type" value="Genomic_DNA"/>
</dbReference>
<evidence type="ECO:0000313" key="2">
    <source>
        <dbReference type="Proteomes" id="UP000232722"/>
    </source>
</evidence>
<organism evidence="1 2">
    <name type="scientific">Rhizophagus irregularis</name>
    <dbReference type="NCBI Taxonomy" id="588596"/>
    <lineage>
        <taxon>Eukaryota</taxon>
        <taxon>Fungi</taxon>
        <taxon>Fungi incertae sedis</taxon>
        <taxon>Mucoromycota</taxon>
        <taxon>Glomeromycotina</taxon>
        <taxon>Glomeromycetes</taxon>
        <taxon>Glomerales</taxon>
        <taxon>Glomeraceae</taxon>
        <taxon>Rhizophagus</taxon>
    </lineage>
</organism>
<dbReference type="VEuPathDB" id="FungiDB:RhiirFUN_018312"/>
<dbReference type="VEuPathDB" id="FungiDB:RhiirFUN_018311"/>
<evidence type="ECO:0000313" key="1">
    <source>
        <dbReference type="EMBL" id="PKC07094.1"/>
    </source>
</evidence>